<dbReference type="Proteomes" id="UP000664288">
    <property type="component" value="Unassembled WGS sequence"/>
</dbReference>
<proteinExistence type="predicted"/>
<evidence type="ECO:0000313" key="1">
    <source>
        <dbReference type="EMBL" id="MBO0904214.1"/>
    </source>
</evidence>
<name>A0ABS3J3H7_9HYPH</name>
<dbReference type="EMBL" id="JAFMPY010000009">
    <property type="protein sequence ID" value="MBO0904214.1"/>
    <property type="molecule type" value="Genomic_DNA"/>
</dbReference>
<reference evidence="1 2" key="1">
    <citation type="submission" date="2021-03" db="EMBL/GenBank/DDBJ databases">
        <title>Whole genome sequence of Jiella sp. MQZ13P-4.</title>
        <authorList>
            <person name="Tuo L."/>
        </authorList>
    </citation>
    <scope>NUCLEOTIDE SEQUENCE [LARGE SCALE GENOMIC DNA]</scope>
    <source>
        <strain evidence="1 2">MQZ13P-4</strain>
    </source>
</reference>
<evidence type="ECO:0000313" key="2">
    <source>
        <dbReference type="Proteomes" id="UP000664288"/>
    </source>
</evidence>
<organism evidence="1 2">
    <name type="scientific">Jiella sonneratiae</name>
    <dbReference type="NCBI Taxonomy" id="2816856"/>
    <lineage>
        <taxon>Bacteria</taxon>
        <taxon>Pseudomonadati</taxon>
        <taxon>Pseudomonadota</taxon>
        <taxon>Alphaproteobacteria</taxon>
        <taxon>Hyphomicrobiales</taxon>
        <taxon>Aurantimonadaceae</taxon>
        <taxon>Jiella</taxon>
    </lineage>
</organism>
<dbReference type="RefSeq" id="WP_207350849.1">
    <property type="nucleotide sequence ID" value="NZ_JAFMPY010000009.1"/>
</dbReference>
<keyword evidence="2" id="KW-1185">Reference proteome</keyword>
<comment type="caution">
    <text evidence="1">The sequence shown here is derived from an EMBL/GenBank/DDBJ whole genome shotgun (WGS) entry which is preliminary data.</text>
</comment>
<sequence>MNDNADHPLFVTDAQAARRVGVPVAVYRQAAAILERQGFPRPDPMFHDRRYWPAIRAFLDRRAGLDRSGLTLQPDGEEHWD</sequence>
<protein>
    <submittedName>
        <fullName evidence="1">Winged helix-turn-helix domain-containing protein</fullName>
    </submittedName>
</protein>
<gene>
    <name evidence="1" type="ORF">J1C47_11215</name>
</gene>
<accession>A0ABS3J3H7</accession>